<dbReference type="PANTHER" id="PTHR30146">
    <property type="entry name" value="LACI-RELATED TRANSCRIPTIONAL REPRESSOR"/>
    <property type="match status" value="1"/>
</dbReference>
<keyword evidence="3" id="KW-0804">Transcription</keyword>
<dbReference type="GO" id="GO:0000976">
    <property type="term" value="F:transcription cis-regulatory region binding"/>
    <property type="evidence" value="ECO:0007669"/>
    <property type="project" value="TreeGrafter"/>
</dbReference>
<dbReference type="Gene3D" id="1.10.260.40">
    <property type="entry name" value="lambda repressor-like DNA-binding domains"/>
    <property type="match status" value="1"/>
</dbReference>
<dbReference type="EMBL" id="NARP01000026">
    <property type="protein sequence ID" value="OTP98700.1"/>
    <property type="molecule type" value="Genomic_DNA"/>
</dbReference>
<evidence type="ECO:0000256" key="1">
    <source>
        <dbReference type="ARBA" id="ARBA00023015"/>
    </source>
</evidence>
<dbReference type="PANTHER" id="PTHR30146:SF146">
    <property type="entry name" value="HTH-TYPE TRANSCRIPTIONAL REGULATOR TRER"/>
    <property type="match status" value="1"/>
</dbReference>
<dbReference type="AlphaFoldDB" id="A0A242NGB6"/>
<evidence type="ECO:0000313" key="5">
    <source>
        <dbReference type="EMBL" id="OTP98700.1"/>
    </source>
</evidence>
<dbReference type="InterPro" id="IPR010982">
    <property type="entry name" value="Lambda_DNA-bd_dom_sf"/>
</dbReference>
<sequence length="322" mass="35951">MSEFSNHLTIKDIAKLSGVSKSTVSRVINHDPMVKETTRNKVMAIIEQYQFTPSKSARAMRGYGNKVIGIVVTRLDSMSENQAVRAMLPILYQYGYDPIIIESQFSVDKVEEHLTMLKEKQADGVIIFAFTGLEPSLLSFWKSKSVIMARSYPDFTCVCYDDIGAVTTLLEYLHQSKHHQKIGFIGIEQHDQTTGALRYQAYMDYCQQNQISPNAYLGNLSYRSGYELAQSILSLSPTAIVCATDAIALGLNKYLQQNQLEHIVVASIGNSELLNFLFPNTLTVELGFDKAGTYAAKELLSMLQNTTLAKTITVPSTLIFNE</sequence>
<dbReference type="SUPFAM" id="SSF47413">
    <property type="entry name" value="lambda repressor-like DNA-binding domains"/>
    <property type="match status" value="1"/>
</dbReference>
<dbReference type="PROSITE" id="PS00356">
    <property type="entry name" value="HTH_LACI_1"/>
    <property type="match status" value="1"/>
</dbReference>
<dbReference type="CDD" id="cd01392">
    <property type="entry name" value="HTH_LacI"/>
    <property type="match status" value="1"/>
</dbReference>
<dbReference type="InterPro" id="IPR000843">
    <property type="entry name" value="HTH_LacI"/>
</dbReference>
<gene>
    <name evidence="6" type="ORF">B6C91_08505</name>
    <name evidence="5" type="ORF">B6D08_09995</name>
</gene>
<dbReference type="CDD" id="cd01542">
    <property type="entry name" value="PBP1_TreR-like"/>
    <property type="match status" value="1"/>
</dbReference>
<dbReference type="SUPFAM" id="SSF53822">
    <property type="entry name" value="Periplasmic binding protein-like I"/>
    <property type="match status" value="1"/>
</dbReference>
<evidence type="ECO:0000256" key="2">
    <source>
        <dbReference type="ARBA" id="ARBA00023125"/>
    </source>
</evidence>
<comment type="caution">
    <text evidence="5">The sequence shown here is derived from an EMBL/GenBank/DDBJ whole genome shotgun (WGS) entry which is preliminary data.</text>
</comment>
<evidence type="ECO:0000259" key="4">
    <source>
        <dbReference type="PROSITE" id="PS50932"/>
    </source>
</evidence>
<organism evidence="5 8">
    <name type="scientific">Gilliamella apicola</name>
    <dbReference type="NCBI Taxonomy" id="1196095"/>
    <lineage>
        <taxon>Bacteria</taxon>
        <taxon>Pseudomonadati</taxon>
        <taxon>Pseudomonadota</taxon>
        <taxon>Gammaproteobacteria</taxon>
        <taxon>Orbales</taxon>
        <taxon>Orbaceae</taxon>
        <taxon>Gilliamella</taxon>
    </lineage>
</organism>
<dbReference type="Pfam" id="PF13377">
    <property type="entry name" value="Peripla_BP_3"/>
    <property type="match status" value="1"/>
</dbReference>
<accession>A0A242NGB6</accession>
<dbReference type="GO" id="GO:0045892">
    <property type="term" value="P:negative regulation of DNA-templated transcription"/>
    <property type="evidence" value="ECO:0007669"/>
    <property type="project" value="InterPro"/>
</dbReference>
<dbReference type="SMART" id="SM00354">
    <property type="entry name" value="HTH_LACI"/>
    <property type="match status" value="1"/>
</dbReference>
<name>A0A242NGB6_9GAMM</name>
<dbReference type="InterPro" id="IPR012771">
    <property type="entry name" value="Trehalos_R_gpbac"/>
</dbReference>
<proteinExistence type="predicted"/>
<evidence type="ECO:0000256" key="3">
    <source>
        <dbReference type="ARBA" id="ARBA00023163"/>
    </source>
</evidence>
<keyword evidence="1" id="KW-0805">Transcription regulation</keyword>
<evidence type="ECO:0000313" key="8">
    <source>
        <dbReference type="Proteomes" id="UP000194977"/>
    </source>
</evidence>
<keyword evidence="7" id="KW-1185">Reference proteome</keyword>
<dbReference type="GO" id="GO:0005991">
    <property type="term" value="P:trehalose metabolic process"/>
    <property type="evidence" value="ECO:0007669"/>
    <property type="project" value="InterPro"/>
</dbReference>
<keyword evidence="2" id="KW-0238">DNA-binding</keyword>
<dbReference type="PROSITE" id="PS50932">
    <property type="entry name" value="HTH_LACI_2"/>
    <property type="match status" value="1"/>
</dbReference>
<dbReference type="Proteomes" id="UP000194977">
    <property type="component" value="Unassembled WGS sequence"/>
</dbReference>
<dbReference type="PRINTS" id="PR00036">
    <property type="entry name" value="HTHLACI"/>
</dbReference>
<dbReference type="Proteomes" id="UP000194800">
    <property type="component" value="Unassembled WGS sequence"/>
</dbReference>
<reference evidence="7 8" key="1">
    <citation type="submission" date="2017-03" db="EMBL/GenBank/DDBJ databases">
        <title>Comparative genomics of honeybee gut symbionts reveal geographically distinct and subgroup specific antibiotic resistance.</title>
        <authorList>
            <person name="Ludvigsen J."/>
            <person name="Porcellato D."/>
            <person name="Labee-Lund T.M."/>
            <person name="Amdam G.V."/>
            <person name="Rudi K."/>
        </authorList>
    </citation>
    <scope>NUCLEOTIDE SEQUENCE [LARGE SCALE GENOMIC DNA]</scope>
    <source>
        <strain evidence="5 8">A-7-12</strain>
        <strain evidence="6 7">A-9-12</strain>
    </source>
</reference>
<evidence type="ECO:0000313" key="6">
    <source>
        <dbReference type="EMBL" id="OTQ09607.1"/>
    </source>
</evidence>
<dbReference type="OrthoDB" id="198888at2"/>
<dbReference type="GO" id="GO:0003700">
    <property type="term" value="F:DNA-binding transcription factor activity"/>
    <property type="evidence" value="ECO:0007669"/>
    <property type="project" value="TreeGrafter"/>
</dbReference>
<dbReference type="InterPro" id="IPR028082">
    <property type="entry name" value="Peripla_BP_I"/>
</dbReference>
<evidence type="ECO:0000313" key="7">
    <source>
        <dbReference type="Proteomes" id="UP000194800"/>
    </source>
</evidence>
<dbReference type="NCBIfam" id="TIGR02405">
    <property type="entry name" value="trehalos_R_Ecol"/>
    <property type="match status" value="1"/>
</dbReference>
<dbReference type="RefSeq" id="WP_086271522.1">
    <property type="nucleotide sequence ID" value="NZ_MZNE01000016.1"/>
</dbReference>
<dbReference type="Gene3D" id="3.40.50.2300">
    <property type="match status" value="2"/>
</dbReference>
<feature type="domain" description="HTH lacI-type" evidence="4">
    <location>
        <begin position="8"/>
        <end position="62"/>
    </location>
</feature>
<dbReference type="EMBL" id="NART01000036">
    <property type="protein sequence ID" value="OTQ09607.1"/>
    <property type="molecule type" value="Genomic_DNA"/>
</dbReference>
<dbReference type="InterPro" id="IPR046335">
    <property type="entry name" value="LacI/GalR-like_sensor"/>
</dbReference>
<protein>
    <submittedName>
        <fullName evidence="5">Trehalose operon repressor</fullName>
    </submittedName>
</protein>
<dbReference type="Pfam" id="PF00356">
    <property type="entry name" value="LacI"/>
    <property type="match status" value="1"/>
</dbReference>